<evidence type="ECO:0000256" key="1">
    <source>
        <dbReference type="SAM" id="MobiDB-lite"/>
    </source>
</evidence>
<sequence>MSQNRKQCLFYKNDHLSSKIDSGRSVTVFSISNIPLAEHSTETLLLATDSRNSIARRSYRSGTCNLTYTAYGYSVTAHMMGFTGQRFDDVTNCYLLGNGYRAFSPRLARFYSADSLSPFTKHTHNAYAYCLGDPVNYHDPSGHMLRHLNTMWNSVKNKFVKPRIHYINKAREAITNFPNLEQYSTIVDSPNVTQDTLQMIYKLPKMDAMLAELRDTAVLNWRFKKGNIEGPIIQDFDYLKHLDIDGQLAYIGLVEKSHKYRAQLNNLAFASQQTAKRHSSIQLPATSPDLSHPATLRSVRRGS</sequence>
<dbReference type="Proteomes" id="UP000593847">
    <property type="component" value="Chromosome"/>
</dbReference>
<dbReference type="KEGG" id="ptai:ICN73_23675"/>
<proteinExistence type="predicted"/>
<dbReference type="AlphaFoldDB" id="A0A7L9GEE2"/>
<protein>
    <submittedName>
        <fullName evidence="2">RHS repeat-associated core domain-containing protein</fullName>
    </submittedName>
</protein>
<evidence type="ECO:0000313" key="3">
    <source>
        <dbReference type="Proteomes" id="UP000593847"/>
    </source>
</evidence>
<name>A0A7L9GEE2_9PSED</name>
<organism evidence="2 3">
    <name type="scientific">Pseudomonas taiwanensis</name>
    <dbReference type="NCBI Taxonomy" id="470150"/>
    <lineage>
        <taxon>Bacteria</taxon>
        <taxon>Pseudomonadati</taxon>
        <taxon>Pseudomonadota</taxon>
        <taxon>Gammaproteobacteria</taxon>
        <taxon>Pseudomonadales</taxon>
        <taxon>Pseudomonadaceae</taxon>
        <taxon>Pseudomonas</taxon>
    </lineage>
</organism>
<feature type="compositionally biased region" description="Polar residues" evidence="1">
    <location>
        <begin position="278"/>
        <end position="289"/>
    </location>
</feature>
<dbReference type="EMBL" id="CP062699">
    <property type="protein sequence ID" value="QOJ90830.1"/>
    <property type="molecule type" value="Genomic_DNA"/>
</dbReference>
<dbReference type="NCBIfam" id="TIGR03696">
    <property type="entry name" value="Rhs_assc_core"/>
    <property type="match status" value="1"/>
</dbReference>
<keyword evidence="3" id="KW-1185">Reference proteome</keyword>
<accession>A0A7L9GEE2</accession>
<gene>
    <name evidence="2" type="ORF">ICN73_23675</name>
</gene>
<evidence type="ECO:0000313" key="2">
    <source>
        <dbReference type="EMBL" id="QOJ90830.1"/>
    </source>
</evidence>
<reference evidence="2" key="1">
    <citation type="submission" date="2020-09" db="EMBL/GenBank/DDBJ databases">
        <title>Complete genome sequence of Pseudomonas taiwanensis CC, a plant growth-promoting and biotite-weathering strain.</title>
        <authorList>
            <person name="Cheng C."/>
        </authorList>
    </citation>
    <scope>NUCLEOTIDE SEQUENCE [LARGE SCALE GENOMIC DNA]</scope>
    <source>
        <strain evidence="2">WRS8</strain>
    </source>
</reference>
<dbReference type="InterPro" id="IPR022385">
    <property type="entry name" value="Rhs_assc_core"/>
</dbReference>
<feature type="region of interest" description="Disordered" evidence="1">
    <location>
        <begin position="278"/>
        <end position="303"/>
    </location>
</feature>
<dbReference type="Gene3D" id="2.180.10.10">
    <property type="entry name" value="RHS repeat-associated core"/>
    <property type="match status" value="1"/>
</dbReference>